<dbReference type="PROSITE" id="PS01239">
    <property type="entry name" value="DYNEIN_LIGHT_1"/>
    <property type="match status" value="1"/>
</dbReference>
<dbReference type="InterPro" id="IPR019763">
    <property type="entry name" value="Dynein_light_1/2_CS"/>
</dbReference>
<dbReference type="GO" id="GO:0045505">
    <property type="term" value="F:dynein intermediate chain binding"/>
    <property type="evidence" value="ECO:0007669"/>
    <property type="project" value="TreeGrafter"/>
</dbReference>
<dbReference type="Pfam" id="PF01221">
    <property type="entry name" value="Dynein_light"/>
    <property type="match status" value="1"/>
</dbReference>
<comment type="similarity">
    <text evidence="2 8">Belongs to the dynein light chain family.</text>
</comment>
<keyword evidence="6 8" id="KW-0505">Motor protein</keyword>
<dbReference type="GO" id="GO:0007017">
    <property type="term" value="P:microtubule-based process"/>
    <property type="evidence" value="ECO:0007669"/>
    <property type="project" value="InterPro"/>
</dbReference>
<evidence type="ECO:0000313" key="10">
    <source>
        <dbReference type="Proteomes" id="UP000278807"/>
    </source>
</evidence>
<dbReference type="PANTHER" id="PTHR11886:SF35">
    <property type="entry name" value="DYNEIN LIGHT CHAIN"/>
    <property type="match status" value="1"/>
</dbReference>
<keyword evidence="3 8" id="KW-0963">Cytoplasm</keyword>
<evidence type="ECO:0000313" key="11">
    <source>
        <dbReference type="WBParaSite" id="HNAJ_0001205101-mRNA-1"/>
    </source>
</evidence>
<dbReference type="STRING" id="102285.A0A0R3TW28"/>
<keyword evidence="5 8" id="KW-0243">Dynein</keyword>
<dbReference type="SUPFAM" id="SSF54648">
    <property type="entry name" value="DLC"/>
    <property type="match status" value="1"/>
</dbReference>
<dbReference type="AlphaFoldDB" id="A0A0R3TW28"/>
<dbReference type="PANTHER" id="PTHR11886">
    <property type="entry name" value="DYNEIN LIGHT CHAIN"/>
    <property type="match status" value="1"/>
</dbReference>
<name>A0A0R3TW28_RODNA</name>
<accession>A0A0R3TW28</accession>
<evidence type="ECO:0000256" key="1">
    <source>
        <dbReference type="ARBA" id="ARBA00004245"/>
    </source>
</evidence>
<evidence type="ECO:0000256" key="2">
    <source>
        <dbReference type="ARBA" id="ARBA00010156"/>
    </source>
</evidence>
<evidence type="ECO:0000256" key="7">
    <source>
        <dbReference type="ARBA" id="ARBA00023212"/>
    </source>
</evidence>
<dbReference type="SMART" id="SM01375">
    <property type="entry name" value="Dynein_light"/>
    <property type="match status" value="1"/>
</dbReference>
<evidence type="ECO:0000256" key="8">
    <source>
        <dbReference type="RuleBase" id="RU365010"/>
    </source>
</evidence>
<organism evidence="11">
    <name type="scientific">Rodentolepis nana</name>
    <name type="common">Dwarf tapeworm</name>
    <name type="synonym">Hymenolepis nana</name>
    <dbReference type="NCBI Taxonomy" id="102285"/>
    <lineage>
        <taxon>Eukaryota</taxon>
        <taxon>Metazoa</taxon>
        <taxon>Spiralia</taxon>
        <taxon>Lophotrochozoa</taxon>
        <taxon>Platyhelminthes</taxon>
        <taxon>Cestoda</taxon>
        <taxon>Eucestoda</taxon>
        <taxon>Cyclophyllidea</taxon>
        <taxon>Hymenolepididae</taxon>
        <taxon>Rodentolepis</taxon>
    </lineage>
</organism>
<comment type="subcellular location">
    <subcellularLocation>
        <location evidence="1 8">Cytoplasm</location>
        <location evidence="1 8">Cytoskeleton</location>
    </subcellularLocation>
</comment>
<evidence type="ECO:0000256" key="3">
    <source>
        <dbReference type="ARBA" id="ARBA00022490"/>
    </source>
</evidence>
<dbReference type="GO" id="GO:0005868">
    <property type="term" value="C:cytoplasmic dynein complex"/>
    <property type="evidence" value="ECO:0007669"/>
    <property type="project" value="TreeGrafter"/>
</dbReference>
<proteinExistence type="inferred from homology"/>
<dbReference type="FunFam" id="3.30.740.10:FF:000001">
    <property type="entry name" value="Dynein light chain"/>
    <property type="match status" value="1"/>
</dbReference>
<keyword evidence="7 8" id="KW-0206">Cytoskeleton</keyword>
<evidence type="ECO:0000256" key="5">
    <source>
        <dbReference type="ARBA" id="ARBA00023017"/>
    </source>
</evidence>
<dbReference type="InterPro" id="IPR001372">
    <property type="entry name" value="Dynein_light_chain_typ-1/2"/>
</dbReference>
<dbReference type="EMBL" id="UZAE01013982">
    <property type="protein sequence ID" value="VDO12029.1"/>
    <property type="molecule type" value="Genomic_DNA"/>
</dbReference>
<dbReference type="Gene3D" id="3.30.740.10">
    <property type="entry name" value="Protein Inhibitor Of Neuronal Nitric Oxide Synthase"/>
    <property type="match status" value="1"/>
</dbReference>
<sequence>MSGYRDQKAVIKNADMSEDMQQAAVDIANQGMDKFNIEKDIAAHIKKEFDQRYSPTWHCIVGRNFGSYVTHETKHFIYFYMGQVAILLFKSG</sequence>
<evidence type="ECO:0000256" key="4">
    <source>
        <dbReference type="ARBA" id="ARBA00022701"/>
    </source>
</evidence>
<keyword evidence="10" id="KW-1185">Reference proteome</keyword>
<keyword evidence="4 8" id="KW-0493">Microtubule</keyword>
<dbReference type="OrthoDB" id="10033309at2759"/>
<reference evidence="11" key="1">
    <citation type="submission" date="2017-02" db="UniProtKB">
        <authorList>
            <consortium name="WormBaseParasite"/>
        </authorList>
    </citation>
    <scope>IDENTIFICATION</scope>
</reference>
<evidence type="ECO:0000313" key="9">
    <source>
        <dbReference type="EMBL" id="VDO12029.1"/>
    </source>
</evidence>
<dbReference type="InterPro" id="IPR037177">
    <property type="entry name" value="DLC_sf"/>
</dbReference>
<dbReference type="CDD" id="cd21452">
    <property type="entry name" value="DLC-like_DYNLL1_DYNLL2"/>
    <property type="match status" value="1"/>
</dbReference>
<protein>
    <recommendedName>
        <fullName evidence="8">Dynein light chain</fullName>
    </recommendedName>
</protein>
<evidence type="ECO:0000256" key="6">
    <source>
        <dbReference type="ARBA" id="ARBA00023175"/>
    </source>
</evidence>
<reference evidence="9 10" key="2">
    <citation type="submission" date="2018-11" db="EMBL/GenBank/DDBJ databases">
        <authorList>
            <consortium name="Pathogen Informatics"/>
        </authorList>
    </citation>
    <scope>NUCLEOTIDE SEQUENCE [LARGE SCALE GENOMIC DNA]</scope>
</reference>
<dbReference type="Proteomes" id="UP000278807">
    <property type="component" value="Unassembled WGS sequence"/>
</dbReference>
<gene>
    <name evidence="9" type="ORF">HNAJ_LOCUS12040</name>
</gene>
<dbReference type="WBParaSite" id="HNAJ_0001205101-mRNA-1">
    <property type="protein sequence ID" value="HNAJ_0001205101-mRNA-1"/>
    <property type="gene ID" value="HNAJ_0001205101"/>
</dbReference>
<dbReference type="GO" id="GO:0005874">
    <property type="term" value="C:microtubule"/>
    <property type="evidence" value="ECO:0007669"/>
    <property type="project" value="UniProtKB-KW"/>
</dbReference>